<comment type="subunit">
    <text evidence="4 8">Dimer of large and small chains.</text>
</comment>
<dbReference type="OrthoDB" id="1523722at2"/>
<proteinExistence type="inferred from homology"/>
<evidence type="ECO:0000313" key="11">
    <source>
        <dbReference type="Proteomes" id="UP000245430"/>
    </source>
</evidence>
<dbReference type="GO" id="GO:0003984">
    <property type="term" value="F:acetolactate synthase activity"/>
    <property type="evidence" value="ECO:0007669"/>
    <property type="project" value="UniProtKB-UniRule"/>
</dbReference>
<organism evidence="10 11">
    <name type="scientific">Xanthomarina spongicola</name>
    <dbReference type="NCBI Taxonomy" id="570520"/>
    <lineage>
        <taxon>Bacteria</taxon>
        <taxon>Pseudomonadati</taxon>
        <taxon>Bacteroidota</taxon>
        <taxon>Flavobacteriia</taxon>
        <taxon>Flavobacteriales</taxon>
        <taxon>Flavobacteriaceae</taxon>
        <taxon>Xanthomarina</taxon>
    </lineage>
</organism>
<dbReference type="PROSITE" id="PS51671">
    <property type="entry name" value="ACT"/>
    <property type="match status" value="1"/>
</dbReference>
<dbReference type="PANTHER" id="PTHR30239">
    <property type="entry name" value="ACETOLACTATE SYNTHASE SMALL SUBUNIT"/>
    <property type="match status" value="1"/>
</dbReference>
<dbReference type="EC" id="2.2.1.6" evidence="8"/>
<keyword evidence="8" id="KW-0808">Transferase</keyword>
<dbReference type="GO" id="GO:0009099">
    <property type="term" value="P:L-valine biosynthetic process"/>
    <property type="evidence" value="ECO:0007669"/>
    <property type="project" value="UniProtKB-UniRule"/>
</dbReference>
<dbReference type="PANTHER" id="PTHR30239:SF0">
    <property type="entry name" value="ACETOLACTATE SYNTHASE SMALL SUBUNIT 1, CHLOROPLASTIC"/>
    <property type="match status" value="1"/>
</dbReference>
<dbReference type="UniPathway" id="UPA00049">
    <property type="reaction ID" value="UER00059"/>
</dbReference>
<dbReference type="CDD" id="cd04878">
    <property type="entry name" value="ACT_AHAS"/>
    <property type="match status" value="1"/>
</dbReference>
<evidence type="ECO:0000256" key="6">
    <source>
        <dbReference type="ARBA" id="ARBA00023304"/>
    </source>
</evidence>
<evidence type="ECO:0000256" key="7">
    <source>
        <dbReference type="ARBA" id="ARBA00048670"/>
    </source>
</evidence>
<dbReference type="InterPro" id="IPR002912">
    <property type="entry name" value="ACT_dom"/>
</dbReference>
<dbReference type="InterPro" id="IPR054480">
    <property type="entry name" value="AHAS_small-like_ACT"/>
</dbReference>
<dbReference type="Gene3D" id="3.30.70.260">
    <property type="match status" value="1"/>
</dbReference>
<feature type="domain" description="ACT" evidence="9">
    <location>
        <begin position="6"/>
        <end position="80"/>
    </location>
</feature>
<dbReference type="GO" id="GO:1990610">
    <property type="term" value="F:acetolactate synthase regulator activity"/>
    <property type="evidence" value="ECO:0007669"/>
    <property type="project" value="UniProtKB-UniRule"/>
</dbReference>
<comment type="similarity">
    <text evidence="3 8">Belongs to the acetolactate synthase small subunit family.</text>
</comment>
<dbReference type="AlphaFoldDB" id="A0A316DQP0"/>
<dbReference type="InterPro" id="IPR019455">
    <property type="entry name" value="Acetolactate_synth_ssu_C"/>
</dbReference>
<comment type="caution">
    <text evidence="10">The sequence shown here is derived from an EMBL/GenBank/DDBJ whole genome shotgun (WGS) entry which is preliminary data.</text>
</comment>
<accession>A0A316DQP0</accession>
<evidence type="ECO:0000256" key="5">
    <source>
        <dbReference type="ARBA" id="ARBA00022605"/>
    </source>
</evidence>
<dbReference type="Pfam" id="PF10369">
    <property type="entry name" value="ALS_ss_C"/>
    <property type="match status" value="1"/>
</dbReference>
<evidence type="ECO:0000256" key="3">
    <source>
        <dbReference type="ARBA" id="ARBA00006341"/>
    </source>
</evidence>
<dbReference type="EMBL" id="QGGP01000002">
    <property type="protein sequence ID" value="PWK19872.1"/>
    <property type="molecule type" value="Genomic_DNA"/>
</dbReference>
<dbReference type="Pfam" id="PF22629">
    <property type="entry name" value="ACT_AHAS_ss"/>
    <property type="match status" value="1"/>
</dbReference>
<gene>
    <name evidence="10" type="ORF">LX78_01222</name>
</gene>
<evidence type="ECO:0000259" key="9">
    <source>
        <dbReference type="PROSITE" id="PS51671"/>
    </source>
</evidence>
<evidence type="ECO:0000256" key="4">
    <source>
        <dbReference type="ARBA" id="ARBA00011744"/>
    </source>
</evidence>
<dbReference type="RefSeq" id="WP_109681742.1">
    <property type="nucleotide sequence ID" value="NZ_QGGP01000002.1"/>
</dbReference>
<comment type="catalytic activity">
    <reaction evidence="7 8">
        <text>2 pyruvate + H(+) = (2S)-2-acetolactate + CO2</text>
        <dbReference type="Rhea" id="RHEA:25249"/>
        <dbReference type="ChEBI" id="CHEBI:15361"/>
        <dbReference type="ChEBI" id="CHEBI:15378"/>
        <dbReference type="ChEBI" id="CHEBI:16526"/>
        <dbReference type="ChEBI" id="CHEBI:58476"/>
        <dbReference type="EC" id="2.2.1.6"/>
    </reaction>
</comment>
<dbReference type="InterPro" id="IPR045865">
    <property type="entry name" value="ACT-like_dom_sf"/>
</dbReference>
<dbReference type="NCBIfam" id="TIGR00119">
    <property type="entry name" value="acolac_sm"/>
    <property type="match status" value="1"/>
</dbReference>
<comment type="pathway">
    <text evidence="1 8">Amino-acid biosynthesis; L-isoleucine biosynthesis; L-isoleucine from 2-oxobutanoate: step 1/4.</text>
</comment>
<dbReference type="InterPro" id="IPR004789">
    <property type="entry name" value="Acetalactate_synth_ssu"/>
</dbReference>
<comment type="function">
    <text evidence="8">Catalyzes the conversion of 2 pyruvate molecules into acetolactate in the first common step of the biosynthetic pathway of the branched-amino acids such as leucine, isoleucine, and valine.</text>
</comment>
<sequence length="180" mass="20831">MKKTYTVSVFTENSIGMMNRVTIIFTRRHLNIDSITASESEVKGVFRYTIVLRTTREQVDKVIGQLEKLIDVFKAFAHEESEVVHQEIALYKIKTGTLTNGDVEKVIREHHARILTVDPEFMVIEKTGHVVETQWLFEKLQPFGVLEFARSGRVAVTKPMKEFSTYLEELEELNNRLITN</sequence>
<protein>
    <recommendedName>
        <fullName evidence="8">Acetolactate synthase small subunit</fullName>
        <shortName evidence="8">AHAS</shortName>
        <shortName evidence="8">ALS</shortName>
        <ecNumber evidence="8">2.2.1.6</ecNumber>
    </recommendedName>
    <alternativeName>
        <fullName evidence="8">Acetohydroxy-acid synthase small subunit</fullName>
    </alternativeName>
</protein>
<evidence type="ECO:0000256" key="8">
    <source>
        <dbReference type="RuleBase" id="RU368092"/>
    </source>
</evidence>
<keyword evidence="11" id="KW-1185">Reference proteome</keyword>
<dbReference type="GO" id="GO:0009097">
    <property type="term" value="P:isoleucine biosynthetic process"/>
    <property type="evidence" value="ECO:0007669"/>
    <property type="project" value="UniProtKB-UniRule"/>
</dbReference>
<keyword evidence="5 8" id="KW-0028">Amino-acid biosynthesis</keyword>
<dbReference type="InterPro" id="IPR039557">
    <property type="entry name" value="AHAS_ACT"/>
</dbReference>
<comment type="pathway">
    <text evidence="2 8">Amino-acid biosynthesis; L-valine biosynthesis; L-valine from pyruvate: step 1/4.</text>
</comment>
<evidence type="ECO:0000256" key="1">
    <source>
        <dbReference type="ARBA" id="ARBA00004974"/>
    </source>
</evidence>
<name>A0A316DQP0_9FLAO</name>
<dbReference type="Gene3D" id="3.30.70.1150">
    <property type="entry name" value="ACT-like. Chain A, domain 2"/>
    <property type="match status" value="1"/>
</dbReference>
<reference evidence="10 11" key="1">
    <citation type="submission" date="2018-05" db="EMBL/GenBank/DDBJ databases">
        <title>Genomic Encyclopedia of Archaeal and Bacterial Type Strains, Phase II (KMG-II): from individual species to whole genera.</title>
        <authorList>
            <person name="Goeker M."/>
        </authorList>
    </citation>
    <scope>NUCLEOTIDE SEQUENCE [LARGE SCALE GENOMIC DNA]</scope>
    <source>
        <strain evidence="10 11">DSM 22637</strain>
    </source>
</reference>
<evidence type="ECO:0000256" key="2">
    <source>
        <dbReference type="ARBA" id="ARBA00005025"/>
    </source>
</evidence>
<dbReference type="GO" id="GO:0005829">
    <property type="term" value="C:cytosol"/>
    <property type="evidence" value="ECO:0007669"/>
    <property type="project" value="TreeGrafter"/>
</dbReference>
<dbReference type="UniPathway" id="UPA00047">
    <property type="reaction ID" value="UER00055"/>
</dbReference>
<dbReference type="SUPFAM" id="SSF55021">
    <property type="entry name" value="ACT-like"/>
    <property type="match status" value="2"/>
</dbReference>
<dbReference type="InterPro" id="IPR027271">
    <property type="entry name" value="Acetolactate_synth/TF_NikR_C"/>
</dbReference>
<dbReference type="Proteomes" id="UP000245430">
    <property type="component" value="Unassembled WGS sequence"/>
</dbReference>
<keyword evidence="6 8" id="KW-0100">Branched-chain amino acid biosynthesis</keyword>
<evidence type="ECO:0000313" key="10">
    <source>
        <dbReference type="EMBL" id="PWK19872.1"/>
    </source>
</evidence>